<keyword evidence="2" id="KW-1185">Reference proteome</keyword>
<evidence type="ECO:0000313" key="2">
    <source>
        <dbReference type="Proteomes" id="UP000623172"/>
    </source>
</evidence>
<reference evidence="1" key="1">
    <citation type="submission" date="2020-08" db="EMBL/GenBank/DDBJ databases">
        <title>Genome public.</title>
        <authorList>
            <person name="Liu C."/>
            <person name="Sun Q."/>
        </authorList>
    </citation>
    <scope>NUCLEOTIDE SEQUENCE</scope>
    <source>
        <strain evidence="1">NSJ-53</strain>
    </source>
</reference>
<dbReference type="EMBL" id="JACRSR010000003">
    <property type="protein sequence ID" value="MBC8531932.1"/>
    <property type="molecule type" value="Genomic_DNA"/>
</dbReference>
<gene>
    <name evidence="1" type="ORF">H8696_08740</name>
</gene>
<comment type="caution">
    <text evidence="1">The sequence shown here is derived from an EMBL/GenBank/DDBJ whole genome shotgun (WGS) entry which is preliminary data.</text>
</comment>
<dbReference type="AlphaFoldDB" id="A0A926HLC9"/>
<dbReference type="RefSeq" id="WP_249316747.1">
    <property type="nucleotide sequence ID" value="NZ_JACRSR010000003.1"/>
</dbReference>
<accession>A0A926HLC9</accession>
<name>A0A926HLC9_9FIRM</name>
<organism evidence="1 2">
    <name type="scientific">Gehongia tenuis</name>
    <dbReference type="NCBI Taxonomy" id="2763655"/>
    <lineage>
        <taxon>Bacteria</taxon>
        <taxon>Bacillati</taxon>
        <taxon>Bacillota</taxon>
        <taxon>Clostridia</taxon>
        <taxon>Christensenellales</taxon>
        <taxon>Christensenellaceae</taxon>
        <taxon>Gehongia</taxon>
    </lineage>
</organism>
<protein>
    <submittedName>
        <fullName evidence="1">Uncharacterized protein</fullName>
    </submittedName>
</protein>
<dbReference type="Proteomes" id="UP000623172">
    <property type="component" value="Unassembled WGS sequence"/>
</dbReference>
<proteinExistence type="predicted"/>
<evidence type="ECO:0000313" key="1">
    <source>
        <dbReference type="EMBL" id="MBC8531932.1"/>
    </source>
</evidence>
<sequence>MHNDVFTKLYETLDTTPCLLEYGVDEDKVTLEVKRHLPFQDAAKFVADVVVECVDEDSENYYAFLKDFMVRRSLMTYYTDFKLSRDVSKQYDFLYGSTLCEDVLALIDRSQYNVLCEAIDNQLEFSRQALVSAQHAKLAEIAQRLTEIADQVNGLFDNIDAGELSSVLDRLKDLDANKIMETIAERKAETI</sequence>